<dbReference type="GO" id="GO:0016884">
    <property type="term" value="F:carbon-nitrogen ligase activity, with glutamine as amido-N-donor"/>
    <property type="evidence" value="ECO:0007669"/>
    <property type="project" value="InterPro"/>
</dbReference>
<accession>A0A1I4URJ1</accession>
<keyword evidence="2" id="KW-1185">Reference proteome</keyword>
<dbReference type="STRING" id="684065.SAMN05421738_10477"/>
<dbReference type="InterPro" id="IPR042184">
    <property type="entry name" value="YqeY/Aim41_N"/>
</dbReference>
<dbReference type="PANTHER" id="PTHR28055">
    <property type="entry name" value="ALTERED INHERITANCE OF MITOCHONDRIA PROTEIN 41, MITOCHONDRIAL"/>
    <property type="match status" value="1"/>
</dbReference>
<dbReference type="Pfam" id="PF09424">
    <property type="entry name" value="YqeY"/>
    <property type="match status" value="1"/>
</dbReference>
<dbReference type="Gene3D" id="1.10.10.410">
    <property type="match status" value="1"/>
</dbReference>
<evidence type="ECO:0000313" key="1">
    <source>
        <dbReference type="EMBL" id="SFM91571.1"/>
    </source>
</evidence>
<dbReference type="InterPro" id="IPR023168">
    <property type="entry name" value="GatB_Yqey_C_2"/>
</dbReference>
<name>A0A1I4URJ1_9FLAO</name>
<dbReference type="Gene3D" id="1.10.1510.10">
    <property type="entry name" value="Uncharacterised protein YqeY/AIM41 PF09424, N-terminal domain"/>
    <property type="match status" value="1"/>
</dbReference>
<dbReference type="Proteomes" id="UP000199149">
    <property type="component" value="Unassembled WGS sequence"/>
</dbReference>
<dbReference type="PANTHER" id="PTHR28055:SF1">
    <property type="entry name" value="ALTERED INHERITANCE OF MITOCHONDRIA PROTEIN 41, MITOCHONDRIAL"/>
    <property type="match status" value="1"/>
</dbReference>
<dbReference type="SUPFAM" id="SSF89095">
    <property type="entry name" value="GatB/YqeY motif"/>
    <property type="match status" value="1"/>
</dbReference>
<proteinExistence type="predicted"/>
<protein>
    <recommendedName>
        <fullName evidence="3">Glutamyl-tRNA amidotransferase</fullName>
    </recommendedName>
</protein>
<evidence type="ECO:0008006" key="3">
    <source>
        <dbReference type="Google" id="ProtNLM"/>
    </source>
</evidence>
<dbReference type="InterPro" id="IPR003789">
    <property type="entry name" value="Asn/Gln_tRNA_amidoTrase-B-like"/>
</dbReference>
<dbReference type="InterPro" id="IPR019004">
    <property type="entry name" value="YqeY/Aim41"/>
</dbReference>
<evidence type="ECO:0000313" key="2">
    <source>
        <dbReference type="Proteomes" id="UP000199149"/>
    </source>
</evidence>
<gene>
    <name evidence="1" type="ORF">SAMN05421738_10477</name>
</gene>
<dbReference type="EMBL" id="FOUZ01000004">
    <property type="protein sequence ID" value="SFM91571.1"/>
    <property type="molecule type" value="Genomic_DNA"/>
</dbReference>
<organism evidence="1 2">
    <name type="scientific">Algoriella xinjiangensis</name>
    <dbReference type="NCBI Taxonomy" id="684065"/>
    <lineage>
        <taxon>Bacteria</taxon>
        <taxon>Pseudomonadati</taxon>
        <taxon>Bacteroidota</taxon>
        <taxon>Flavobacteriia</taxon>
        <taxon>Flavobacteriales</taxon>
        <taxon>Weeksellaceae</taxon>
        <taxon>Algoriella</taxon>
    </lineage>
</organism>
<reference evidence="2" key="1">
    <citation type="submission" date="2016-10" db="EMBL/GenBank/DDBJ databases">
        <authorList>
            <person name="Varghese N."/>
            <person name="Submissions S."/>
        </authorList>
    </citation>
    <scope>NUCLEOTIDE SEQUENCE [LARGE SCALE GENOMIC DNA]</scope>
    <source>
        <strain evidence="2">XJ109</strain>
    </source>
</reference>
<dbReference type="RefSeq" id="WP_092907032.1">
    <property type="nucleotide sequence ID" value="NZ_FOUZ01000004.1"/>
</dbReference>
<sequence>MNLETQIMGQLKEAMKAKNTIALEALRAVKSELLLAKTSGAGGELSEDQEIALLQKLVKQRKEAAEQFDANDRKELAEKELAQAEVIQQFLPAQLTDEELTVAIKDIVAEVGATSPKDMGKVMGAASAKLAGKAEGKLISAKVKEILASL</sequence>
<dbReference type="AlphaFoldDB" id="A0A1I4URJ1"/>
<dbReference type="OrthoDB" id="9788127at2"/>